<gene>
    <name evidence="2" type="ORF">BGZ70_002084</name>
</gene>
<reference evidence="2" key="1">
    <citation type="journal article" date="2020" name="Fungal Divers.">
        <title>Resolving the Mortierellaceae phylogeny through synthesis of multi-gene phylogenetics and phylogenomics.</title>
        <authorList>
            <person name="Vandepol N."/>
            <person name="Liber J."/>
            <person name="Desiro A."/>
            <person name="Na H."/>
            <person name="Kennedy M."/>
            <person name="Barry K."/>
            <person name="Grigoriev I.V."/>
            <person name="Miller A.N."/>
            <person name="O'Donnell K."/>
            <person name="Stajich J.E."/>
            <person name="Bonito G."/>
        </authorList>
    </citation>
    <scope>NUCLEOTIDE SEQUENCE</scope>
    <source>
        <strain evidence="2">CK1249</strain>
    </source>
</reference>
<dbReference type="EMBL" id="JAAAHY010001495">
    <property type="protein sequence ID" value="KAF9948714.1"/>
    <property type="molecule type" value="Genomic_DNA"/>
</dbReference>
<dbReference type="Proteomes" id="UP000738359">
    <property type="component" value="Unassembled WGS sequence"/>
</dbReference>
<dbReference type="OrthoDB" id="2134184at2759"/>
<accession>A0A9P6IUN6</accession>
<protein>
    <submittedName>
        <fullName evidence="2">Uncharacterized protein</fullName>
    </submittedName>
</protein>
<organism evidence="2 3">
    <name type="scientific">Mortierella alpina</name>
    <name type="common">Oleaginous fungus</name>
    <name type="synonym">Mortierella renispora</name>
    <dbReference type="NCBI Taxonomy" id="64518"/>
    <lineage>
        <taxon>Eukaryota</taxon>
        <taxon>Fungi</taxon>
        <taxon>Fungi incertae sedis</taxon>
        <taxon>Mucoromycota</taxon>
        <taxon>Mortierellomycotina</taxon>
        <taxon>Mortierellomycetes</taxon>
        <taxon>Mortierellales</taxon>
        <taxon>Mortierellaceae</taxon>
        <taxon>Mortierella</taxon>
    </lineage>
</organism>
<name>A0A9P6IUN6_MORAP</name>
<sequence>MDTISALQQLDQECTAWANHHAHSCNLIASLLNITRQREQTLHQWQQQQQAEKSLTSTHSRSSSTLLPATSLQLLVHKQSLEVESVIGQLYDTINVFKKVVQGLVALERQVETTLQRMEISTLLDTTHMRAQHPPIGESSMEPQSASSSASVPAKSLSTTAASSDPYSDFRLINTAEISPLEVLDWVGRIRAMYAQELNLKQSQIHPAMTALDRFETLADLQKNWGLQTRIDFGLEQEIVERIKAYRRVREFASRT</sequence>
<keyword evidence="3" id="KW-1185">Reference proteome</keyword>
<evidence type="ECO:0000313" key="2">
    <source>
        <dbReference type="EMBL" id="KAF9948714.1"/>
    </source>
</evidence>
<feature type="region of interest" description="Disordered" evidence="1">
    <location>
        <begin position="132"/>
        <end position="163"/>
    </location>
</feature>
<dbReference type="AlphaFoldDB" id="A0A9P6IUN6"/>
<evidence type="ECO:0000313" key="3">
    <source>
        <dbReference type="Proteomes" id="UP000738359"/>
    </source>
</evidence>
<feature type="compositionally biased region" description="Low complexity" evidence="1">
    <location>
        <begin position="139"/>
        <end position="158"/>
    </location>
</feature>
<evidence type="ECO:0000256" key="1">
    <source>
        <dbReference type="SAM" id="MobiDB-lite"/>
    </source>
</evidence>
<proteinExistence type="predicted"/>
<comment type="caution">
    <text evidence="2">The sequence shown here is derived from an EMBL/GenBank/DDBJ whole genome shotgun (WGS) entry which is preliminary data.</text>
</comment>